<evidence type="ECO:0000313" key="2">
    <source>
        <dbReference type="EMBL" id="KAJ5238586.1"/>
    </source>
</evidence>
<sequence length="69" mass="7712">MRRQRKKNEETMHRRLQIAATREKNVIRPASRGKSAARLEPKGNNGRQSLPLLVGAPRQDALTTSHGAV</sequence>
<dbReference type="GeneID" id="83199805"/>
<organism evidence="2 3">
    <name type="scientific">Penicillium chermesinum</name>
    <dbReference type="NCBI Taxonomy" id="63820"/>
    <lineage>
        <taxon>Eukaryota</taxon>
        <taxon>Fungi</taxon>
        <taxon>Dikarya</taxon>
        <taxon>Ascomycota</taxon>
        <taxon>Pezizomycotina</taxon>
        <taxon>Eurotiomycetes</taxon>
        <taxon>Eurotiomycetidae</taxon>
        <taxon>Eurotiales</taxon>
        <taxon>Aspergillaceae</taxon>
        <taxon>Penicillium</taxon>
    </lineage>
</organism>
<dbReference type="Proteomes" id="UP001150941">
    <property type="component" value="Unassembled WGS sequence"/>
</dbReference>
<gene>
    <name evidence="2" type="ORF">N7468_003205</name>
</gene>
<reference evidence="2" key="2">
    <citation type="journal article" date="2023" name="IMA Fungus">
        <title>Comparative genomic study of the Penicillium genus elucidates a diverse pangenome and 15 lateral gene transfer events.</title>
        <authorList>
            <person name="Petersen C."/>
            <person name="Sorensen T."/>
            <person name="Nielsen M.R."/>
            <person name="Sondergaard T.E."/>
            <person name="Sorensen J.L."/>
            <person name="Fitzpatrick D.A."/>
            <person name="Frisvad J.C."/>
            <person name="Nielsen K.L."/>
        </authorList>
    </citation>
    <scope>NUCLEOTIDE SEQUENCE</scope>
    <source>
        <strain evidence="2">IBT 19713</strain>
    </source>
</reference>
<comment type="caution">
    <text evidence="2">The sequence shown here is derived from an EMBL/GenBank/DDBJ whole genome shotgun (WGS) entry which is preliminary data.</text>
</comment>
<evidence type="ECO:0000256" key="1">
    <source>
        <dbReference type="SAM" id="MobiDB-lite"/>
    </source>
</evidence>
<dbReference type="AlphaFoldDB" id="A0A9W9P6R1"/>
<proteinExistence type="predicted"/>
<evidence type="ECO:0000313" key="3">
    <source>
        <dbReference type="Proteomes" id="UP001150941"/>
    </source>
</evidence>
<dbReference type="RefSeq" id="XP_058331505.1">
    <property type="nucleotide sequence ID" value="XM_058472502.1"/>
</dbReference>
<name>A0A9W9P6R1_9EURO</name>
<protein>
    <submittedName>
        <fullName evidence="2">Uncharacterized protein</fullName>
    </submittedName>
</protein>
<reference evidence="2" key="1">
    <citation type="submission" date="2022-11" db="EMBL/GenBank/DDBJ databases">
        <authorList>
            <person name="Petersen C."/>
        </authorList>
    </citation>
    <scope>NUCLEOTIDE SEQUENCE</scope>
    <source>
        <strain evidence="2">IBT 19713</strain>
    </source>
</reference>
<feature type="region of interest" description="Disordered" evidence="1">
    <location>
        <begin position="24"/>
        <end position="69"/>
    </location>
</feature>
<dbReference type="EMBL" id="JAPQKS010000003">
    <property type="protein sequence ID" value="KAJ5238586.1"/>
    <property type="molecule type" value="Genomic_DNA"/>
</dbReference>
<keyword evidence="3" id="KW-1185">Reference proteome</keyword>
<accession>A0A9W9P6R1</accession>